<dbReference type="Proteomes" id="UP001498398">
    <property type="component" value="Unassembled WGS sequence"/>
</dbReference>
<evidence type="ECO:0000313" key="2">
    <source>
        <dbReference type="EMBL" id="KAK7447786.1"/>
    </source>
</evidence>
<reference evidence="2 3" key="1">
    <citation type="submission" date="2024-01" db="EMBL/GenBank/DDBJ databases">
        <title>A draft genome for the cacao thread blight pathogen Marasmiellus scandens.</title>
        <authorList>
            <person name="Baruah I.K."/>
            <person name="Leung J."/>
            <person name="Bukari Y."/>
            <person name="Amoako-Attah I."/>
            <person name="Meinhardt L.W."/>
            <person name="Bailey B.A."/>
            <person name="Cohen S.P."/>
        </authorList>
    </citation>
    <scope>NUCLEOTIDE SEQUENCE [LARGE SCALE GENOMIC DNA]</scope>
    <source>
        <strain evidence="2 3">GH-19</strain>
    </source>
</reference>
<gene>
    <name evidence="2" type="ORF">VKT23_014044</name>
</gene>
<protein>
    <recommendedName>
        <fullName evidence="1">Aminoglycoside phosphotransferase domain-containing protein</fullName>
    </recommendedName>
</protein>
<organism evidence="2 3">
    <name type="scientific">Marasmiellus scandens</name>
    <dbReference type="NCBI Taxonomy" id="2682957"/>
    <lineage>
        <taxon>Eukaryota</taxon>
        <taxon>Fungi</taxon>
        <taxon>Dikarya</taxon>
        <taxon>Basidiomycota</taxon>
        <taxon>Agaricomycotina</taxon>
        <taxon>Agaricomycetes</taxon>
        <taxon>Agaricomycetidae</taxon>
        <taxon>Agaricales</taxon>
        <taxon>Marasmiineae</taxon>
        <taxon>Omphalotaceae</taxon>
        <taxon>Marasmiellus</taxon>
    </lineage>
</organism>
<evidence type="ECO:0000259" key="1">
    <source>
        <dbReference type="Pfam" id="PF01636"/>
    </source>
</evidence>
<feature type="domain" description="Aminoglycoside phosphotransferase" evidence="1">
    <location>
        <begin position="67"/>
        <end position="292"/>
    </location>
</feature>
<dbReference type="InterPro" id="IPR002575">
    <property type="entry name" value="Aminoglycoside_PTrfase"/>
</dbReference>
<proteinExistence type="predicted"/>
<dbReference type="InterPro" id="IPR011009">
    <property type="entry name" value="Kinase-like_dom_sf"/>
</dbReference>
<dbReference type="SUPFAM" id="SSF56112">
    <property type="entry name" value="Protein kinase-like (PK-like)"/>
    <property type="match status" value="1"/>
</dbReference>
<name>A0ABR1J1S2_9AGAR</name>
<accession>A0ABR1J1S2</accession>
<dbReference type="Gene3D" id="3.90.1200.10">
    <property type="match status" value="1"/>
</dbReference>
<dbReference type="EMBL" id="JBANRG010000040">
    <property type="protein sequence ID" value="KAK7447786.1"/>
    <property type="molecule type" value="Genomic_DNA"/>
</dbReference>
<sequence>MASYPEEVPKSATPSFEDEEEFANLIAALEILQLQEIALQTQKQLESALDSDITCAVDSPPLCGSFNLVYKVLFSDGIAWVIRIPAREQDTQPSAVRRLEGDILTQRFIQEKAPSIPIPRIHAWSLDTANIIRRPYVIADFVRGTTLFSVWNDKNWISSEKRQKIFNQLAEWMTELAAIELPRIGRLELTSGLKDQYTIVPFEPHTKIDDVGSPLGPYDSGYAFLSDLLKKRRENSDDPMFALLQFFLSVLIDHTIDGPPFTLRHPDFDSQNILVAEDGTITGLIDWDGVSAYPRQGGAAAYPSWLTVDWDPLYHGWHPSYSEEQNAKHDSPEELHLYREMYLAAIDSASQGKLTHITRNSHLWHALIIAATGTYATAHIARHLSKFVLGSGILGHEIEHSIKSATWFKMGPSLNSIAYLKGLFIRRTSVP</sequence>
<evidence type="ECO:0000313" key="3">
    <source>
        <dbReference type="Proteomes" id="UP001498398"/>
    </source>
</evidence>
<dbReference type="Pfam" id="PF01636">
    <property type="entry name" value="APH"/>
    <property type="match status" value="1"/>
</dbReference>
<dbReference type="InterPro" id="IPR051678">
    <property type="entry name" value="AGP_Transferase"/>
</dbReference>
<dbReference type="PANTHER" id="PTHR21310:SF37">
    <property type="entry name" value="AMINOGLYCOSIDE PHOSPHOTRANSFERASE DOMAIN-CONTAINING PROTEIN"/>
    <property type="match status" value="1"/>
</dbReference>
<comment type="caution">
    <text evidence="2">The sequence shown here is derived from an EMBL/GenBank/DDBJ whole genome shotgun (WGS) entry which is preliminary data.</text>
</comment>
<keyword evidence="3" id="KW-1185">Reference proteome</keyword>
<dbReference type="PANTHER" id="PTHR21310">
    <property type="entry name" value="AMINOGLYCOSIDE PHOSPHOTRANSFERASE-RELATED-RELATED"/>
    <property type="match status" value="1"/>
</dbReference>